<feature type="compositionally biased region" description="Pro residues" evidence="2">
    <location>
        <begin position="168"/>
        <end position="177"/>
    </location>
</feature>
<dbReference type="InterPro" id="IPR008160">
    <property type="entry name" value="Collagen"/>
</dbReference>
<evidence type="ECO:0000313" key="6">
    <source>
        <dbReference type="Proteomes" id="UP001201812"/>
    </source>
</evidence>
<dbReference type="Pfam" id="PF01391">
    <property type="entry name" value="Collagen"/>
    <property type="match status" value="2"/>
</dbReference>
<keyword evidence="3" id="KW-0472">Membrane</keyword>
<comment type="caution">
    <text evidence="5">The sequence shown here is derived from an EMBL/GenBank/DDBJ whole genome shotgun (WGS) entry which is preliminary data.</text>
</comment>
<dbReference type="EMBL" id="JAKKPZ010000005">
    <property type="protein sequence ID" value="KAI1720713.1"/>
    <property type="molecule type" value="Genomic_DNA"/>
</dbReference>
<dbReference type="PANTHER" id="PTHR24637:SF284">
    <property type="entry name" value="NEMATODE CUTICLE COLLAGEN N-TERMINAL DOMAIN-CONTAINING PROTEIN"/>
    <property type="match status" value="1"/>
</dbReference>
<evidence type="ECO:0000313" key="5">
    <source>
        <dbReference type="EMBL" id="KAI1720713.1"/>
    </source>
</evidence>
<dbReference type="SMART" id="SM01088">
    <property type="entry name" value="Col_cuticle_N"/>
    <property type="match status" value="1"/>
</dbReference>
<dbReference type="Pfam" id="PF01484">
    <property type="entry name" value="Col_cuticle_N"/>
    <property type="match status" value="1"/>
</dbReference>
<dbReference type="PANTHER" id="PTHR24637">
    <property type="entry name" value="COLLAGEN"/>
    <property type="match status" value="1"/>
</dbReference>
<name>A0AAD4NA53_9BILA</name>
<evidence type="ECO:0000256" key="2">
    <source>
        <dbReference type="SAM" id="MobiDB-lite"/>
    </source>
</evidence>
<feature type="region of interest" description="Disordered" evidence="2">
    <location>
        <begin position="119"/>
        <end position="312"/>
    </location>
</feature>
<dbReference type="InterPro" id="IPR002486">
    <property type="entry name" value="Col_cuticle_N"/>
</dbReference>
<accession>A0AAD4NA53</accession>
<keyword evidence="3" id="KW-0812">Transmembrane</keyword>
<feature type="transmembrane region" description="Helical" evidence="3">
    <location>
        <begin position="38"/>
        <end position="61"/>
    </location>
</feature>
<feature type="compositionally biased region" description="Pro residues" evidence="2">
    <location>
        <begin position="198"/>
        <end position="211"/>
    </location>
</feature>
<evidence type="ECO:0000256" key="1">
    <source>
        <dbReference type="ARBA" id="ARBA00022737"/>
    </source>
</evidence>
<evidence type="ECO:0000256" key="3">
    <source>
        <dbReference type="SAM" id="Phobius"/>
    </source>
</evidence>
<reference evidence="5" key="1">
    <citation type="submission" date="2022-01" db="EMBL/GenBank/DDBJ databases">
        <title>Genome Sequence Resource for Two Populations of Ditylenchus destructor, the Migratory Endoparasitic Phytonematode.</title>
        <authorList>
            <person name="Zhang H."/>
            <person name="Lin R."/>
            <person name="Xie B."/>
        </authorList>
    </citation>
    <scope>NUCLEOTIDE SEQUENCE</scope>
    <source>
        <strain evidence="5">BazhouSP</strain>
    </source>
</reference>
<organism evidence="5 6">
    <name type="scientific">Ditylenchus destructor</name>
    <dbReference type="NCBI Taxonomy" id="166010"/>
    <lineage>
        <taxon>Eukaryota</taxon>
        <taxon>Metazoa</taxon>
        <taxon>Ecdysozoa</taxon>
        <taxon>Nematoda</taxon>
        <taxon>Chromadorea</taxon>
        <taxon>Rhabditida</taxon>
        <taxon>Tylenchina</taxon>
        <taxon>Tylenchomorpha</taxon>
        <taxon>Sphaerularioidea</taxon>
        <taxon>Anguinidae</taxon>
        <taxon>Anguininae</taxon>
        <taxon>Ditylenchus</taxon>
    </lineage>
</organism>
<keyword evidence="3" id="KW-1133">Transmembrane helix</keyword>
<evidence type="ECO:0000259" key="4">
    <source>
        <dbReference type="SMART" id="SM01088"/>
    </source>
</evidence>
<dbReference type="Proteomes" id="UP001201812">
    <property type="component" value="Unassembled WGS sequence"/>
</dbReference>
<dbReference type="AlphaFoldDB" id="A0AAD4NA53"/>
<sequence>MRTILGRIAHNSGDDDEALCPDPKKERLWREVEHMRRLAFWGVTVSAVATFVAAFIVPFLYGHMQRVQSLVNDDIHYCRLRVSNVRREIAKTEVMLVSPSRTKRQSDREVCCGCGRGIPGAPGLPGPDGQDGVDGSPGGPGRNENDFPIPPAQLQPQQWCTVCDQAPRGPPGPPGIKGPPGEEGIPGPPGFDGRMPGPRGPPGISGPPGEPGIPGLPGSPGAPGNMIEIYSNAEMLIGSPGPKGPPGKSGLPGSIGPPGMPGEDGQPGEVGDPGLPGPPGENGRDGRRGMDGMAGTGGHCDHCPPPRTAPGY</sequence>
<dbReference type="GO" id="GO:0005581">
    <property type="term" value="C:collagen trimer"/>
    <property type="evidence" value="ECO:0007669"/>
    <property type="project" value="UniProtKB-KW"/>
</dbReference>
<keyword evidence="5" id="KW-0176">Collagen</keyword>
<dbReference type="GO" id="GO:0042302">
    <property type="term" value="F:structural constituent of cuticle"/>
    <property type="evidence" value="ECO:0007669"/>
    <property type="project" value="InterPro"/>
</dbReference>
<protein>
    <submittedName>
        <fullName evidence="5">Collagen triple helix repeat (20 copies) domain-containing protein</fullName>
    </submittedName>
</protein>
<feature type="compositionally biased region" description="Low complexity" evidence="2">
    <location>
        <begin position="236"/>
        <end position="254"/>
    </location>
</feature>
<gene>
    <name evidence="5" type="ORF">DdX_04959</name>
</gene>
<keyword evidence="1" id="KW-0677">Repeat</keyword>
<proteinExistence type="predicted"/>
<keyword evidence="6" id="KW-1185">Reference proteome</keyword>
<feature type="domain" description="Nematode cuticle collagen N-terminal" evidence="4">
    <location>
        <begin position="37"/>
        <end position="89"/>
    </location>
</feature>